<feature type="compositionally biased region" description="Pro residues" evidence="7">
    <location>
        <begin position="314"/>
        <end position="326"/>
    </location>
</feature>
<organism evidence="11 12">
    <name type="scientific">Streptomyces sulfonofaciens</name>
    <dbReference type="NCBI Taxonomy" id="68272"/>
    <lineage>
        <taxon>Bacteria</taxon>
        <taxon>Bacillati</taxon>
        <taxon>Actinomycetota</taxon>
        <taxon>Actinomycetes</taxon>
        <taxon>Kitasatosporales</taxon>
        <taxon>Streptomycetaceae</taxon>
        <taxon>Streptomyces</taxon>
    </lineage>
</organism>
<reference evidence="11" key="2">
    <citation type="submission" date="2020-09" db="EMBL/GenBank/DDBJ databases">
        <authorList>
            <person name="Sun Q."/>
            <person name="Ohkuma M."/>
        </authorList>
    </citation>
    <scope>NUCLEOTIDE SEQUENCE</scope>
    <source>
        <strain evidence="11">JCM 5069</strain>
    </source>
</reference>
<dbReference type="PROSITE" id="PS50893">
    <property type="entry name" value="ABC_TRANSPORTER_2"/>
    <property type="match status" value="1"/>
</dbReference>
<evidence type="ECO:0000256" key="6">
    <source>
        <dbReference type="ARBA" id="ARBA00023136"/>
    </source>
</evidence>
<feature type="transmembrane region" description="Helical" evidence="8">
    <location>
        <begin position="54"/>
        <end position="75"/>
    </location>
</feature>
<keyword evidence="3" id="KW-0547">Nucleotide-binding</keyword>
<comment type="subcellular location">
    <subcellularLocation>
        <location evidence="1">Cell membrane</location>
        <topology evidence="1">Multi-pass membrane protein</topology>
    </subcellularLocation>
</comment>
<dbReference type="GO" id="GO:0034040">
    <property type="term" value="F:ATPase-coupled lipid transmembrane transporter activity"/>
    <property type="evidence" value="ECO:0007669"/>
    <property type="project" value="TreeGrafter"/>
</dbReference>
<keyword evidence="6 8" id="KW-0472">Membrane</keyword>
<keyword evidence="2 8" id="KW-0812">Transmembrane</keyword>
<dbReference type="InterPro" id="IPR011527">
    <property type="entry name" value="ABC1_TM_dom"/>
</dbReference>
<keyword evidence="12" id="KW-1185">Reference proteome</keyword>
<dbReference type="RefSeq" id="WP_229924981.1">
    <property type="nucleotide sequence ID" value="NZ_BNCD01000019.1"/>
</dbReference>
<evidence type="ECO:0000259" key="10">
    <source>
        <dbReference type="PROSITE" id="PS50929"/>
    </source>
</evidence>
<dbReference type="GO" id="GO:0005524">
    <property type="term" value="F:ATP binding"/>
    <property type="evidence" value="ECO:0007669"/>
    <property type="project" value="UniProtKB-KW"/>
</dbReference>
<sequence>MPGRGLRFLADRRRAVLVLAAWSLLESAQTFLTGYCLARALDAGFLAGRTTIGLAWLAVAAAAAFTAAPVVRGVFTQLAELVEPLRDALVHRAVSAALHRALADPAGVDLKAVSRLTQQTELVRDGFAGLVLTARSFVFHSVGTVAGLLTLAPVLLVPVLPPLLLGLSLLLAALRPMARAQRVFLDADEALADRASGVAAGLRDVTACGAGDEVGARTGAAIDAARRASLHLARWAAVRTLTLGAAGQLPVVALLSLAPWLLRQGVTAGELAGAFTFLVQSLLPALHTLMAALGTAGSRLLVVLERFAREPVEPRPQPPAAGPPAAPAGRVPRARHGRTPPAVLADGVSMRYGPTALPVLDGLDLAVAQGEHLAVVGPSGIGKSTLTSVLAGLLAPDQGAVWLGGTPVAGRTARELARLRVLIPQEAYVFTGTVLDNLRLLDPAAPPDRLLRAAALLGAAPLLAALGGPDAVLDPAALSQGQRQLLALCRAYVSPAPLVILDEATCHLDPAAEASAESAFAARPGTLIVVAHRLSSARRADRVLVLDGPRTALGTHDDLLRRSAAYREMTGYWSAVRPGGGKGGA</sequence>
<dbReference type="PANTHER" id="PTHR24221">
    <property type="entry name" value="ATP-BINDING CASSETTE SUB-FAMILY B"/>
    <property type="match status" value="1"/>
</dbReference>
<feature type="region of interest" description="Disordered" evidence="7">
    <location>
        <begin position="312"/>
        <end position="339"/>
    </location>
</feature>
<evidence type="ECO:0000259" key="9">
    <source>
        <dbReference type="PROSITE" id="PS50893"/>
    </source>
</evidence>
<feature type="transmembrane region" description="Helical" evidence="8">
    <location>
        <begin position="127"/>
        <end position="149"/>
    </location>
</feature>
<proteinExistence type="predicted"/>
<dbReference type="Proteomes" id="UP000603708">
    <property type="component" value="Unassembled WGS sequence"/>
</dbReference>
<dbReference type="Gene3D" id="1.20.1560.10">
    <property type="entry name" value="ABC transporter type 1, transmembrane domain"/>
    <property type="match status" value="1"/>
</dbReference>
<protein>
    <submittedName>
        <fullName evidence="11">ABC transporter ATP-binding protein</fullName>
    </submittedName>
</protein>
<evidence type="ECO:0000256" key="8">
    <source>
        <dbReference type="SAM" id="Phobius"/>
    </source>
</evidence>
<evidence type="ECO:0000313" key="12">
    <source>
        <dbReference type="Proteomes" id="UP000603708"/>
    </source>
</evidence>
<feature type="domain" description="ABC transporter" evidence="9">
    <location>
        <begin position="343"/>
        <end position="572"/>
    </location>
</feature>
<dbReference type="CDD" id="cd03228">
    <property type="entry name" value="ABCC_MRP_Like"/>
    <property type="match status" value="1"/>
</dbReference>
<dbReference type="GO" id="GO:0016887">
    <property type="term" value="F:ATP hydrolysis activity"/>
    <property type="evidence" value="ECO:0007669"/>
    <property type="project" value="InterPro"/>
</dbReference>
<evidence type="ECO:0000256" key="1">
    <source>
        <dbReference type="ARBA" id="ARBA00004651"/>
    </source>
</evidence>
<dbReference type="EMBL" id="BNCD01000019">
    <property type="protein sequence ID" value="GHH85738.1"/>
    <property type="molecule type" value="Genomic_DNA"/>
</dbReference>
<dbReference type="InterPro" id="IPR027417">
    <property type="entry name" value="P-loop_NTPase"/>
</dbReference>
<dbReference type="SMART" id="SM00382">
    <property type="entry name" value="AAA"/>
    <property type="match status" value="1"/>
</dbReference>
<dbReference type="GO" id="GO:0140359">
    <property type="term" value="F:ABC-type transporter activity"/>
    <property type="evidence" value="ECO:0007669"/>
    <property type="project" value="InterPro"/>
</dbReference>
<reference evidence="11" key="1">
    <citation type="journal article" date="2014" name="Int. J. Syst. Evol. Microbiol.">
        <title>Complete genome sequence of Corynebacterium casei LMG S-19264T (=DSM 44701T), isolated from a smear-ripened cheese.</title>
        <authorList>
            <consortium name="US DOE Joint Genome Institute (JGI-PGF)"/>
            <person name="Walter F."/>
            <person name="Albersmeier A."/>
            <person name="Kalinowski J."/>
            <person name="Ruckert C."/>
        </authorList>
    </citation>
    <scope>NUCLEOTIDE SEQUENCE</scope>
    <source>
        <strain evidence="11">JCM 5069</strain>
    </source>
</reference>
<evidence type="ECO:0000256" key="5">
    <source>
        <dbReference type="ARBA" id="ARBA00022989"/>
    </source>
</evidence>
<dbReference type="GO" id="GO:0005886">
    <property type="term" value="C:plasma membrane"/>
    <property type="evidence" value="ECO:0007669"/>
    <property type="project" value="UniProtKB-SubCell"/>
</dbReference>
<gene>
    <name evidence="11" type="ORF">GCM10018793_54930</name>
</gene>
<dbReference type="InterPro" id="IPR003593">
    <property type="entry name" value="AAA+_ATPase"/>
</dbReference>
<evidence type="ECO:0000256" key="3">
    <source>
        <dbReference type="ARBA" id="ARBA00022741"/>
    </source>
</evidence>
<comment type="caution">
    <text evidence="11">The sequence shown here is derived from an EMBL/GenBank/DDBJ whole genome shotgun (WGS) entry which is preliminary data.</text>
</comment>
<dbReference type="Gene3D" id="3.40.50.300">
    <property type="entry name" value="P-loop containing nucleotide triphosphate hydrolases"/>
    <property type="match status" value="1"/>
</dbReference>
<dbReference type="PANTHER" id="PTHR24221:SF654">
    <property type="entry name" value="ATP-BINDING CASSETTE SUB-FAMILY B MEMBER 6"/>
    <property type="match status" value="1"/>
</dbReference>
<dbReference type="Pfam" id="PF00005">
    <property type="entry name" value="ABC_tran"/>
    <property type="match status" value="1"/>
</dbReference>
<accession>A0A919L6H9</accession>
<evidence type="ECO:0000313" key="11">
    <source>
        <dbReference type="EMBL" id="GHH85738.1"/>
    </source>
</evidence>
<keyword evidence="4 11" id="KW-0067">ATP-binding</keyword>
<dbReference type="SUPFAM" id="SSF90123">
    <property type="entry name" value="ABC transporter transmembrane region"/>
    <property type="match status" value="1"/>
</dbReference>
<dbReference type="InterPro" id="IPR039421">
    <property type="entry name" value="Type_1_exporter"/>
</dbReference>
<dbReference type="AlphaFoldDB" id="A0A919L6H9"/>
<name>A0A919L6H9_9ACTN</name>
<evidence type="ECO:0000256" key="7">
    <source>
        <dbReference type="SAM" id="MobiDB-lite"/>
    </source>
</evidence>
<evidence type="ECO:0000256" key="4">
    <source>
        <dbReference type="ARBA" id="ARBA00022840"/>
    </source>
</evidence>
<dbReference type="PROSITE" id="PS50929">
    <property type="entry name" value="ABC_TM1F"/>
    <property type="match status" value="1"/>
</dbReference>
<dbReference type="SUPFAM" id="SSF52540">
    <property type="entry name" value="P-loop containing nucleoside triphosphate hydrolases"/>
    <property type="match status" value="1"/>
</dbReference>
<dbReference type="PROSITE" id="PS00211">
    <property type="entry name" value="ABC_TRANSPORTER_1"/>
    <property type="match status" value="1"/>
</dbReference>
<dbReference type="InterPro" id="IPR017871">
    <property type="entry name" value="ABC_transporter-like_CS"/>
</dbReference>
<dbReference type="InterPro" id="IPR003439">
    <property type="entry name" value="ABC_transporter-like_ATP-bd"/>
</dbReference>
<dbReference type="InterPro" id="IPR036640">
    <property type="entry name" value="ABC1_TM_sf"/>
</dbReference>
<feature type="domain" description="ABC transmembrane type-1" evidence="10">
    <location>
        <begin position="15"/>
        <end position="284"/>
    </location>
</feature>
<keyword evidence="5 8" id="KW-1133">Transmembrane helix</keyword>
<evidence type="ECO:0000256" key="2">
    <source>
        <dbReference type="ARBA" id="ARBA00022692"/>
    </source>
</evidence>